<evidence type="ECO:0000313" key="5">
    <source>
        <dbReference type="EMBL" id="KAA1421824.1"/>
    </source>
</evidence>
<sequence length="345" mass="37863">MERRRTRSSAPDRTLPIELVRAAVSFAIAQQWDVNQILHQAGIPPLLLAQGRARITEAQATSIVQAMWHYTDDEAFGMGAHPLPRGSFRLLLYGASGAPDLGAALDRVQGFSRAMPALPPVGLVRDGDAARLSLDLTQGFDDPEHLMTYTGLAVAHRVMSWAVARPIPLRAVELPFRAPASREMPELVFGAPQVYETPRPALVFDASWLTAPLMRDEAAVDLFVARSPAGLLARPTNDRTSTADQVRRLVVQGLRSEQPPADHIAERLAMSPQTLRRKLAAQETSLRQIRDEVLRDAAVSALVAGNESLAEIAERLGFSEPSAFTRAFRRWTGSPPSAYRRESKD</sequence>
<protein>
    <submittedName>
        <fullName evidence="5">AraC family transcriptional regulator</fullName>
    </submittedName>
</protein>
<dbReference type="SUPFAM" id="SSF46689">
    <property type="entry name" value="Homeodomain-like"/>
    <property type="match status" value="1"/>
</dbReference>
<accession>A0A5B1LMT7</accession>
<dbReference type="InterPro" id="IPR018060">
    <property type="entry name" value="HTH_AraC"/>
</dbReference>
<comment type="caution">
    <text evidence="5">The sequence shown here is derived from an EMBL/GenBank/DDBJ whole genome shotgun (WGS) entry which is preliminary data.</text>
</comment>
<dbReference type="Pfam" id="PF12833">
    <property type="entry name" value="HTH_18"/>
    <property type="match status" value="1"/>
</dbReference>
<evidence type="ECO:0000256" key="1">
    <source>
        <dbReference type="ARBA" id="ARBA00023015"/>
    </source>
</evidence>
<dbReference type="Gene3D" id="1.10.10.60">
    <property type="entry name" value="Homeodomain-like"/>
    <property type="match status" value="1"/>
</dbReference>
<reference evidence="5 6" key="1">
    <citation type="submission" date="2019-09" db="EMBL/GenBank/DDBJ databases">
        <title>Nocardioides panacisoli sp. nov., isolated from the soil of a ginseng field.</title>
        <authorList>
            <person name="Cho C."/>
        </authorList>
    </citation>
    <scope>NUCLEOTIDE SEQUENCE [LARGE SCALE GENOMIC DNA]</scope>
    <source>
        <strain evidence="5 6">BN130099</strain>
    </source>
</reference>
<dbReference type="EMBL" id="VUJV01000001">
    <property type="protein sequence ID" value="KAA1421824.1"/>
    <property type="molecule type" value="Genomic_DNA"/>
</dbReference>
<evidence type="ECO:0000256" key="2">
    <source>
        <dbReference type="ARBA" id="ARBA00023125"/>
    </source>
</evidence>
<dbReference type="InterPro" id="IPR020449">
    <property type="entry name" value="Tscrpt_reg_AraC-type_HTH"/>
</dbReference>
<name>A0A5B1LMT7_9ACTN</name>
<evidence type="ECO:0000259" key="4">
    <source>
        <dbReference type="PROSITE" id="PS01124"/>
    </source>
</evidence>
<reference evidence="5 6" key="2">
    <citation type="submission" date="2019-09" db="EMBL/GenBank/DDBJ databases">
        <authorList>
            <person name="Jin C."/>
        </authorList>
    </citation>
    <scope>NUCLEOTIDE SEQUENCE [LARGE SCALE GENOMIC DNA]</scope>
    <source>
        <strain evidence="5 6">BN130099</strain>
    </source>
</reference>
<dbReference type="InterPro" id="IPR032687">
    <property type="entry name" value="AraC-type_N"/>
</dbReference>
<keyword evidence="6" id="KW-1185">Reference proteome</keyword>
<dbReference type="GO" id="GO:0005829">
    <property type="term" value="C:cytosol"/>
    <property type="evidence" value="ECO:0007669"/>
    <property type="project" value="TreeGrafter"/>
</dbReference>
<dbReference type="GO" id="GO:0003700">
    <property type="term" value="F:DNA-binding transcription factor activity"/>
    <property type="evidence" value="ECO:0007669"/>
    <property type="project" value="InterPro"/>
</dbReference>
<dbReference type="InterPro" id="IPR009057">
    <property type="entry name" value="Homeodomain-like_sf"/>
</dbReference>
<dbReference type="Pfam" id="PF12625">
    <property type="entry name" value="Arabinose_bd"/>
    <property type="match status" value="1"/>
</dbReference>
<keyword evidence="2" id="KW-0238">DNA-binding</keyword>
<gene>
    <name evidence="5" type="ORF">F0U44_06020</name>
</gene>
<evidence type="ECO:0000313" key="6">
    <source>
        <dbReference type="Proteomes" id="UP000325003"/>
    </source>
</evidence>
<evidence type="ECO:0000256" key="3">
    <source>
        <dbReference type="ARBA" id="ARBA00023163"/>
    </source>
</evidence>
<dbReference type="GO" id="GO:0000976">
    <property type="term" value="F:transcription cis-regulatory region binding"/>
    <property type="evidence" value="ECO:0007669"/>
    <property type="project" value="TreeGrafter"/>
</dbReference>
<dbReference type="PANTHER" id="PTHR47894">
    <property type="entry name" value="HTH-TYPE TRANSCRIPTIONAL REGULATOR GADX"/>
    <property type="match status" value="1"/>
</dbReference>
<feature type="domain" description="HTH araC/xylS-type" evidence="4">
    <location>
        <begin position="244"/>
        <end position="342"/>
    </location>
</feature>
<dbReference type="SMART" id="SM00342">
    <property type="entry name" value="HTH_ARAC"/>
    <property type="match status" value="1"/>
</dbReference>
<dbReference type="PROSITE" id="PS01124">
    <property type="entry name" value="HTH_ARAC_FAMILY_2"/>
    <property type="match status" value="1"/>
</dbReference>
<proteinExistence type="predicted"/>
<keyword evidence="1" id="KW-0805">Transcription regulation</keyword>
<dbReference type="PRINTS" id="PR00032">
    <property type="entry name" value="HTHARAC"/>
</dbReference>
<dbReference type="AlphaFoldDB" id="A0A5B1LMT7"/>
<dbReference type="Proteomes" id="UP000325003">
    <property type="component" value="Unassembled WGS sequence"/>
</dbReference>
<organism evidence="5 6">
    <name type="scientific">Nocardioides humilatus</name>
    <dbReference type="NCBI Taxonomy" id="2607660"/>
    <lineage>
        <taxon>Bacteria</taxon>
        <taxon>Bacillati</taxon>
        <taxon>Actinomycetota</taxon>
        <taxon>Actinomycetes</taxon>
        <taxon>Propionibacteriales</taxon>
        <taxon>Nocardioidaceae</taxon>
        <taxon>Nocardioides</taxon>
    </lineage>
</organism>
<dbReference type="PANTHER" id="PTHR47894:SF1">
    <property type="entry name" value="HTH-TYPE TRANSCRIPTIONAL REGULATOR VQSM"/>
    <property type="match status" value="1"/>
</dbReference>
<keyword evidence="3" id="KW-0804">Transcription</keyword>
<dbReference type="RefSeq" id="WP_149727285.1">
    <property type="nucleotide sequence ID" value="NZ_VUJV01000001.1"/>
</dbReference>